<dbReference type="Pfam" id="PF00250">
    <property type="entry name" value="Forkhead"/>
    <property type="match status" value="1"/>
</dbReference>
<keyword evidence="7" id="KW-1185">Reference proteome</keyword>
<keyword evidence="2 4" id="KW-0238">DNA-binding</keyword>
<evidence type="ECO:0000313" key="8">
    <source>
        <dbReference type="WBParaSite" id="jg4259.2"/>
    </source>
</evidence>
<organism evidence="7 8">
    <name type="scientific">Ditylenchus dipsaci</name>
    <dbReference type="NCBI Taxonomy" id="166011"/>
    <lineage>
        <taxon>Eukaryota</taxon>
        <taxon>Metazoa</taxon>
        <taxon>Ecdysozoa</taxon>
        <taxon>Nematoda</taxon>
        <taxon>Chromadorea</taxon>
        <taxon>Rhabditida</taxon>
        <taxon>Tylenchina</taxon>
        <taxon>Tylenchomorpha</taxon>
        <taxon>Sphaerularioidea</taxon>
        <taxon>Anguinidae</taxon>
        <taxon>Anguininae</taxon>
        <taxon>Ditylenchus</taxon>
    </lineage>
</organism>
<sequence>MNTGFKEVLHFKIHPFQVHPSSFSTFLSTAGSTAEGSKTTDLDSSSAFWPATTNPAADHQSNLSTTTTAAMAAAAGINILDQSVGFPTFQGMSTAAAQEYAAAAAGSMLQSSDHWARSAAAATLGGGYPQYAAYNPALSAYNPQSYGGASAYSAAAAFSSNVAAAAHLGSGAINGGGGSISPLDIGVCTSVHDQHNAAAAAAVALSNAAAMLSGGGQGQVDDSLFSGSPASGSGNSTSTSAHQHASGGGGGRHGINLTESEMHKIRRNGNFGPAKPPYSYISLISMAIQQSDSKMLTLNEIYNFIMDLFPYYKQHQQRCSWQNSIRHSLSFNDCFVKVPRTPDRPGKGSFWTLHELCGDMFENGCFLRRQKRFKLPNNSMGGGGRSRKSLKGHDRHMHQIKEHQQKSITTCTPQSMSLWTQELRHRPN</sequence>
<evidence type="ECO:0000256" key="3">
    <source>
        <dbReference type="ARBA" id="ARBA00023242"/>
    </source>
</evidence>
<dbReference type="InterPro" id="IPR001766">
    <property type="entry name" value="Fork_head_dom"/>
</dbReference>
<protein>
    <submittedName>
        <fullName evidence="8">Fork-head domain-containing protein</fullName>
    </submittedName>
</protein>
<evidence type="ECO:0000256" key="1">
    <source>
        <dbReference type="ARBA" id="ARBA00004123"/>
    </source>
</evidence>
<dbReference type="InterPro" id="IPR030456">
    <property type="entry name" value="TF_fork_head_CS_2"/>
</dbReference>
<dbReference type="InterPro" id="IPR036388">
    <property type="entry name" value="WH-like_DNA-bd_sf"/>
</dbReference>
<dbReference type="PRINTS" id="PR00053">
    <property type="entry name" value="FORKHEAD"/>
</dbReference>
<name>A0A915EAF5_9BILA</name>
<keyword evidence="3 4" id="KW-0539">Nucleus</keyword>
<dbReference type="GO" id="GO:0000981">
    <property type="term" value="F:DNA-binding transcription factor activity, RNA polymerase II-specific"/>
    <property type="evidence" value="ECO:0007669"/>
    <property type="project" value="TreeGrafter"/>
</dbReference>
<dbReference type="PANTHER" id="PTHR11829:SF380">
    <property type="entry name" value="PROTEIN FORK HEAD"/>
    <property type="match status" value="1"/>
</dbReference>
<feature type="region of interest" description="Disordered" evidence="5">
    <location>
        <begin position="222"/>
        <end position="256"/>
    </location>
</feature>
<evidence type="ECO:0000256" key="5">
    <source>
        <dbReference type="SAM" id="MobiDB-lite"/>
    </source>
</evidence>
<feature type="DNA-binding region" description="Fork-head" evidence="4">
    <location>
        <begin position="275"/>
        <end position="371"/>
    </location>
</feature>
<dbReference type="PANTHER" id="PTHR11829">
    <property type="entry name" value="FORKHEAD BOX PROTEIN"/>
    <property type="match status" value="1"/>
</dbReference>
<dbReference type="PROSITE" id="PS00658">
    <property type="entry name" value="FORK_HEAD_2"/>
    <property type="match status" value="1"/>
</dbReference>
<dbReference type="GO" id="GO:0000978">
    <property type="term" value="F:RNA polymerase II cis-regulatory region sequence-specific DNA binding"/>
    <property type="evidence" value="ECO:0007669"/>
    <property type="project" value="TreeGrafter"/>
</dbReference>
<evidence type="ECO:0000256" key="2">
    <source>
        <dbReference type="ARBA" id="ARBA00023125"/>
    </source>
</evidence>
<proteinExistence type="predicted"/>
<dbReference type="PROSITE" id="PS50039">
    <property type="entry name" value="FORK_HEAD_3"/>
    <property type="match status" value="1"/>
</dbReference>
<dbReference type="InterPro" id="IPR036390">
    <property type="entry name" value="WH_DNA-bd_sf"/>
</dbReference>
<dbReference type="InterPro" id="IPR018122">
    <property type="entry name" value="TF_fork_head_CS_1"/>
</dbReference>
<dbReference type="FunFam" id="1.10.10.10:FF:000042">
    <property type="entry name" value="hepatocyte nuclear factor 3-beta"/>
    <property type="match status" value="1"/>
</dbReference>
<reference evidence="8" key="1">
    <citation type="submission" date="2022-11" db="UniProtKB">
        <authorList>
            <consortium name="WormBaseParasite"/>
        </authorList>
    </citation>
    <scope>IDENTIFICATION</scope>
</reference>
<accession>A0A915EAF5</accession>
<dbReference type="InterPro" id="IPR050211">
    <property type="entry name" value="FOX_domain-containing"/>
</dbReference>
<dbReference type="WBParaSite" id="jg4259.2">
    <property type="protein sequence ID" value="jg4259.2"/>
    <property type="gene ID" value="jg4259"/>
</dbReference>
<dbReference type="GO" id="GO:0005634">
    <property type="term" value="C:nucleus"/>
    <property type="evidence" value="ECO:0007669"/>
    <property type="project" value="UniProtKB-SubCell"/>
</dbReference>
<dbReference type="PROSITE" id="PS00657">
    <property type="entry name" value="FORK_HEAD_1"/>
    <property type="match status" value="1"/>
</dbReference>
<comment type="subcellular location">
    <subcellularLocation>
        <location evidence="1 4">Nucleus</location>
    </subcellularLocation>
</comment>
<dbReference type="Proteomes" id="UP000887574">
    <property type="component" value="Unplaced"/>
</dbReference>
<dbReference type="GO" id="GO:0030154">
    <property type="term" value="P:cell differentiation"/>
    <property type="evidence" value="ECO:0007669"/>
    <property type="project" value="TreeGrafter"/>
</dbReference>
<dbReference type="Gene3D" id="1.10.10.10">
    <property type="entry name" value="Winged helix-like DNA-binding domain superfamily/Winged helix DNA-binding domain"/>
    <property type="match status" value="1"/>
</dbReference>
<dbReference type="SUPFAM" id="SSF46785">
    <property type="entry name" value="Winged helix' DNA-binding domain"/>
    <property type="match status" value="1"/>
</dbReference>
<evidence type="ECO:0000259" key="6">
    <source>
        <dbReference type="PROSITE" id="PS50039"/>
    </source>
</evidence>
<dbReference type="GO" id="GO:0009653">
    <property type="term" value="P:anatomical structure morphogenesis"/>
    <property type="evidence" value="ECO:0007669"/>
    <property type="project" value="TreeGrafter"/>
</dbReference>
<evidence type="ECO:0000256" key="4">
    <source>
        <dbReference type="PROSITE-ProRule" id="PRU00089"/>
    </source>
</evidence>
<dbReference type="AlphaFoldDB" id="A0A915EAF5"/>
<evidence type="ECO:0000313" key="7">
    <source>
        <dbReference type="Proteomes" id="UP000887574"/>
    </source>
</evidence>
<feature type="compositionally biased region" description="Low complexity" evidence="5">
    <location>
        <begin position="226"/>
        <end position="241"/>
    </location>
</feature>
<feature type="domain" description="Fork-head" evidence="6">
    <location>
        <begin position="275"/>
        <end position="371"/>
    </location>
</feature>
<dbReference type="SMART" id="SM00339">
    <property type="entry name" value="FH"/>
    <property type="match status" value="1"/>
</dbReference>